<evidence type="ECO:0008006" key="3">
    <source>
        <dbReference type="Google" id="ProtNLM"/>
    </source>
</evidence>
<dbReference type="EMBL" id="LT629695">
    <property type="protein sequence ID" value="SDH24442.1"/>
    <property type="molecule type" value="Genomic_DNA"/>
</dbReference>
<dbReference type="Pfam" id="PF03883">
    <property type="entry name" value="H2O2_YaaD"/>
    <property type="match status" value="1"/>
</dbReference>
<dbReference type="STRING" id="399736.SAMN04489720_0531"/>
<organism evidence="1 2">
    <name type="scientific">Agrococcus jejuensis</name>
    <dbReference type="NCBI Taxonomy" id="399736"/>
    <lineage>
        <taxon>Bacteria</taxon>
        <taxon>Bacillati</taxon>
        <taxon>Actinomycetota</taxon>
        <taxon>Actinomycetes</taxon>
        <taxon>Micrococcales</taxon>
        <taxon>Microbacteriaceae</taxon>
        <taxon>Agrococcus</taxon>
    </lineage>
</organism>
<accession>A0A1G8ATR5</accession>
<proteinExistence type="predicted"/>
<evidence type="ECO:0000313" key="2">
    <source>
        <dbReference type="Proteomes" id="UP000198822"/>
    </source>
</evidence>
<protein>
    <recommendedName>
        <fullName evidence="3">Peroxide stress protein YaaA</fullName>
    </recommendedName>
</protein>
<dbReference type="Proteomes" id="UP000198822">
    <property type="component" value="Chromosome I"/>
</dbReference>
<dbReference type="PANTHER" id="PTHR30283">
    <property type="entry name" value="PEROXIDE STRESS RESPONSE PROTEIN YAAA"/>
    <property type="match status" value="1"/>
</dbReference>
<dbReference type="AlphaFoldDB" id="A0A1G8ATR5"/>
<dbReference type="GO" id="GO:0005829">
    <property type="term" value="C:cytosol"/>
    <property type="evidence" value="ECO:0007669"/>
    <property type="project" value="TreeGrafter"/>
</dbReference>
<gene>
    <name evidence="1" type="ORF">SAMN04489720_0531</name>
</gene>
<dbReference type="PANTHER" id="PTHR30283:SF4">
    <property type="entry name" value="PEROXIDE STRESS RESISTANCE PROTEIN YAAA"/>
    <property type="match status" value="1"/>
</dbReference>
<keyword evidence="2" id="KW-1185">Reference proteome</keyword>
<evidence type="ECO:0000313" key="1">
    <source>
        <dbReference type="EMBL" id="SDH24442.1"/>
    </source>
</evidence>
<reference evidence="2" key="1">
    <citation type="submission" date="2016-10" db="EMBL/GenBank/DDBJ databases">
        <authorList>
            <person name="Varghese N."/>
            <person name="Submissions S."/>
        </authorList>
    </citation>
    <scope>NUCLEOTIDE SEQUENCE [LARGE SCALE GENOMIC DNA]</scope>
    <source>
        <strain evidence="2">DSM 22002</strain>
    </source>
</reference>
<dbReference type="GO" id="GO:0033194">
    <property type="term" value="P:response to hydroperoxide"/>
    <property type="evidence" value="ECO:0007669"/>
    <property type="project" value="TreeGrafter"/>
</dbReference>
<dbReference type="InterPro" id="IPR005583">
    <property type="entry name" value="YaaA"/>
</dbReference>
<sequence length="237" mass="24675">MIVILPPSETKAAGGAPGSMLDLGALAFPPLSSTRERVLDVTIAKAVAAPPAATPARQRWIDDDRVLRSSPTMPAIERYEGVLYDGLGAASLDPSARAWVDHHVLIGSALWGFVRASDRIPSYRCSSSDLKGPLRGAWSDAGALLADETVVDLRSKAYVHVAPVPGAIAVDVVGEDGAALNHWNKHAKGALVRRMAEAGLAASGAHGLAAWAADRGIRLRAIADDRLELTATAAGLG</sequence>
<name>A0A1G8ATR5_9MICO</name>